<dbReference type="GO" id="GO:0005524">
    <property type="term" value="F:ATP binding"/>
    <property type="evidence" value="ECO:0007669"/>
    <property type="project" value="UniProtKB-KW"/>
</dbReference>
<feature type="binding site" evidence="6">
    <location>
        <begin position="204"/>
        <end position="207"/>
    </location>
    <ligand>
        <name>ATP</name>
        <dbReference type="ChEBI" id="CHEBI:30616"/>
    </ligand>
</feature>
<reference evidence="7" key="1">
    <citation type="submission" date="2019-11" db="EMBL/GenBank/DDBJ databases">
        <authorList>
            <person name="Feng L."/>
        </authorList>
    </citation>
    <scope>NUCLEOTIDE SEQUENCE</scope>
    <source>
        <strain evidence="7">BgluceraseaLFYP119</strain>
    </source>
</reference>
<dbReference type="GO" id="GO:0000902">
    <property type="term" value="P:cell morphogenesis"/>
    <property type="evidence" value="ECO:0007669"/>
    <property type="project" value="InterPro"/>
</dbReference>
<organism evidence="7">
    <name type="scientific">Blautia glucerasea</name>
    <dbReference type="NCBI Taxonomy" id="536633"/>
    <lineage>
        <taxon>Bacteria</taxon>
        <taxon>Bacillati</taxon>
        <taxon>Bacillota</taxon>
        <taxon>Clostridia</taxon>
        <taxon>Lachnospirales</taxon>
        <taxon>Lachnospiraceae</taxon>
        <taxon>Blautia</taxon>
    </lineage>
</organism>
<feature type="binding site" evidence="6">
    <location>
        <begin position="284"/>
        <end position="287"/>
    </location>
    <ligand>
        <name>ATP</name>
        <dbReference type="ChEBI" id="CHEBI:30616"/>
    </ligand>
</feature>
<protein>
    <recommendedName>
        <fullName evidence="6">Cell shape-determining protein MreB</fullName>
    </recommendedName>
</protein>
<comment type="similarity">
    <text evidence="5 6">Belongs to the FtsA/MreB family.</text>
</comment>
<name>A0A6N2UAA3_9FIRM</name>
<comment type="subunit">
    <text evidence="6">Forms polymers.</text>
</comment>
<evidence type="ECO:0000256" key="1">
    <source>
        <dbReference type="ARBA" id="ARBA00022490"/>
    </source>
</evidence>
<evidence type="ECO:0000256" key="6">
    <source>
        <dbReference type="HAMAP-Rule" id="MF_02207"/>
    </source>
</evidence>
<evidence type="ECO:0000256" key="5">
    <source>
        <dbReference type="ARBA" id="ARBA00023458"/>
    </source>
</evidence>
<dbReference type="GO" id="GO:0008360">
    <property type="term" value="P:regulation of cell shape"/>
    <property type="evidence" value="ECO:0007669"/>
    <property type="project" value="UniProtKB-UniRule"/>
</dbReference>
<dbReference type="AlphaFoldDB" id="A0A6N2UAA3"/>
<dbReference type="SUPFAM" id="SSF53067">
    <property type="entry name" value="Actin-like ATPase domain"/>
    <property type="match status" value="2"/>
</dbReference>
<feature type="binding site" evidence="6">
    <location>
        <begin position="156"/>
        <end position="158"/>
    </location>
    <ligand>
        <name>ATP</name>
        <dbReference type="ChEBI" id="CHEBI:30616"/>
    </ligand>
</feature>
<dbReference type="PRINTS" id="PR01652">
    <property type="entry name" value="SHAPEPROTEIN"/>
</dbReference>
<dbReference type="PANTHER" id="PTHR42749:SF4">
    <property type="entry name" value="CELL SHAPE-DETERMINING PROTEIN MBL"/>
    <property type="match status" value="1"/>
</dbReference>
<comment type="function">
    <text evidence="6">Forms membrane-associated dynamic filaments that are essential for cell shape determination. Acts by regulating cell wall synthesis and cell elongation, and thus cell shape. A feedback loop between cell geometry and MreB localization may maintain elongated cell shape by targeting cell wall growth to regions of negative cell wall curvature.</text>
</comment>
<gene>
    <name evidence="7" type="primary">mreB_2</name>
    <name evidence="6" type="synonym">mreB</name>
    <name evidence="7" type="ORF">BGLFYP119_01997</name>
</gene>
<dbReference type="NCBIfam" id="NF010539">
    <property type="entry name" value="PRK13927.1"/>
    <property type="match status" value="1"/>
</dbReference>
<dbReference type="PANTHER" id="PTHR42749">
    <property type="entry name" value="CELL SHAPE-DETERMINING PROTEIN MREB"/>
    <property type="match status" value="1"/>
</dbReference>
<dbReference type="GO" id="GO:0005737">
    <property type="term" value="C:cytoplasm"/>
    <property type="evidence" value="ECO:0007669"/>
    <property type="project" value="UniProtKB-SubCell"/>
</dbReference>
<dbReference type="CDD" id="cd10225">
    <property type="entry name" value="ASKHA_NBD_MreB-like"/>
    <property type="match status" value="1"/>
</dbReference>
<keyword evidence="2 6" id="KW-0547">Nucleotide-binding</keyword>
<dbReference type="NCBIfam" id="TIGR00904">
    <property type="entry name" value="mreB"/>
    <property type="match status" value="1"/>
</dbReference>
<accession>A0A6N2UAA3</accession>
<dbReference type="InterPro" id="IPR056546">
    <property type="entry name" value="MreB_MamK-like"/>
</dbReference>
<dbReference type="InterPro" id="IPR004753">
    <property type="entry name" value="MreB"/>
</dbReference>
<dbReference type="Pfam" id="PF06723">
    <property type="entry name" value="MreB_Mbl"/>
    <property type="match status" value="1"/>
</dbReference>
<comment type="subcellular location">
    <subcellularLocation>
        <location evidence="6">Cytoplasm</location>
    </subcellularLocation>
    <text evidence="6">Membrane-associated.</text>
</comment>
<dbReference type="HAMAP" id="MF_02207">
    <property type="entry name" value="MreB"/>
    <property type="match status" value="1"/>
</dbReference>
<evidence type="ECO:0000256" key="4">
    <source>
        <dbReference type="ARBA" id="ARBA00022960"/>
    </source>
</evidence>
<evidence type="ECO:0000256" key="2">
    <source>
        <dbReference type="ARBA" id="ARBA00022741"/>
    </source>
</evidence>
<evidence type="ECO:0000313" key="7">
    <source>
        <dbReference type="EMBL" id="VYT14740.1"/>
    </source>
</evidence>
<keyword evidence="3 6" id="KW-0067">ATP-binding</keyword>
<dbReference type="RefSeq" id="WP_156354460.1">
    <property type="nucleotide sequence ID" value="NZ_CACRST010000018.1"/>
</dbReference>
<evidence type="ECO:0000256" key="3">
    <source>
        <dbReference type="ARBA" id="ARBA00022840"/>
    </source>
</evidence>
<dbReference type="InterPro" id="IPR043129">
    <property type="entry name" value="ATPase_NBD"/>
</dbReference>
<keyword evidence="4 6" id="KW-0133">Cell shape</keyword>
<comment type="caution">
    <text evidence="6">Lacks conserved residue(s) required for the propagation of feature annotation.</text>
</comment>
<sequence>MPASDIGIDLGTRNSLVYSTGKGLVLQEPSVVVYDKDTEKIKAIGEEARQMAGHVTSNMEVIRPIRQGVIVDFNVTEKMLKYFITKAMGNRAFRKPRISICVPSGITEVERKAVEEVTYQAGARHVFLVEEPIAGAIGSGVDITKPFGNLIVDIGGGTTDVAVISLGGVVVSASVKVAGDSFDQAIMEYVRKSHSLFIGEEMAEQIKKKIGTAVQESNPQVMEVKGRNIMTGLPKTVKLTSEEVRVALRDATGQIVEAVHGVLEKTPPELAADIVDRGIVLTGGGALLRGMDALIEQRTGVNTLTVQNAMNVVAVGTGKYAEIMARMED</sequence>
<dbReference type="Gene3D" id="3.30.420.40">
    <property type="match status" value="3"/>
</dbReference>
<keyword evidence="1 6" id="KW-0963">Cytoplasm</keyword>
<proteinExistence type="inferred from homology"/>
<dbReference type="EMBL" id="CACRST010000018">
    <property type="protein sequence ID" value="VYT14740.1"/>
    <property type="molecule type" value="Genomic_DNA"/>
</dbReference>